<dbReference type="RefSeq" id="WP_160335657.1">
    <property type="nucleotide sequence ID" value="NZ_WSRP01000025.1"/>
</dbReference>
<accession>A0A6L6YP31</accession>
<dbReference type="InterPro" id="IPR002514">
    <property type="entry name" value="Transposase_8"/>
</dbReference>
<dbReference type="SUPFAM" id="SSF48295">
    <property type="entry name" value="TrpR-like"/>
    <property type="match status" value="1"/>
</dbReference>
<feature type="compositionally biased region" description="Polar residues" evidence="1">
    <location>
        <begin position="90"/>
        <end position="113"/>
    </location>
</feature>
<feature type="region of interest" description="Disordered" evidence="1">
    <location>
        <begin position="57"/>
        <end position="227"/>
    </location>
</feature>
<dbReference type="Gene3D" id="1.10.10.10">
    <property type="entry name" value="Winged helix-like DNA-binding domain superfamily/Winged helix DNA-binding domain"/>
    <property type="match status" value="1"/>
</dbReference>
<organism evidence="2 3">
    <name type="scientific">Parasutterella muris</name>
    <dbReference type="NCBI Taxonomy" id="2565572"/>
    <lineage>
        <taxon>Bacteria</taxon>
        <taxon>Pseudomonadati</taxon>
        <taxon>Pseudomonadota</taxon>
        <taxon>Betaproteobacteria</taxon>
        <taxon>Burkholderiales</taxon>
        <taxon>Sutterellaceae</taxon>
        <taxon>Parasutterella</taxon>
    </lineage>
</organism>
<name>A0A6L6YP31_9BURK</name>
<evidence type="ECO:0000256" key="1">
    <source>
        <dbReference type="SAM" id="MobiDB-lite"/>
    </source>
</evidence>
<feature type="compositionally biased region" description="Polar residues" evidence="1">
    <location>
        <begin position="148"/>
        <end position="165"/>
    </location>
</feature>
<evidence type="ECO:0000313" key="3">
    <source>
        <dbReference type="Proteomes" id="UP000472580"/>
    </source>
</evidence>
<dbReference type="AlphaFoldDB" id="A0A6L6YP31"/>
<keyword evidence="3" id="KW-1185">Reference proteome</keyword>
<sequence>METKRTRRTFDPAFKVEAAKRVVIGHEKPAVVAAELGVNVVSLYQWVKELEKHKAAMQNKEGQAAENSVRPAESVNPVAASEKPAEPPAQTISEAPTDAPQVNTAPTQVNTAPMQERPRLRLPRKRHESVETEAPAVQIETKPAPDTQIPTASLTEPETVQTQNAEPAVPEEYNPHESRQTNKFNRGNRKDRQRDRRKDNAQYASQRQQQMNFEAEDESGQTAAPVQEEIDSRWPQPSAAQGRHWKVMHALDQRPNYRAESEAYGYCDEFDLPAQNLPEVWSILDQMQKIADRRAFDNMVHSKELNVPPEVLADPRIMTVQGPNIPNKPWLRKPRLNPIAEEFFQTTPDYLKSVYETYGGLVIRLGKYSSGTPILLIEKAPEGGRNITINFTKFDRFVDDFYGNFVSDCKKIMMKLNPKEYPSLNAFIRVPDEPMWNPKLWAGIRTFNWRDDETLPEAWIRYASSLKRSQKKRYVPEY</sequence>
<proteinExistence type="predicted"/>
<reference evidence="2 3" key="1">
    <citation type="submission" date="2019-12" db="EMBL/GenBank/DDBJ databases">
        <title>Microbes associate with the intestines of laboratory mice.</title>
        <authorList>
            <person name="Navarre W."/>
            <person name="Wong E."/>
        </authorList>
    </citation>
    <scope>NUCLEOTIDE SEQUENCE [LARGE SCALE GENOMIC DNA]</scope>
    <source>
        <strain evidence="2 3">NM82_D38</strain>
    </source>
</reference>
<dbReference type="GO" id="GO:0004803">
    <property type="term" value="F:transposase activity"/>
    <property type="evidence" value="ECO:0007669"/>
    <property type="project" value="InterPro"/>
</dbReference>
<evidence type="ECO:0000313" key="2">
    <source>
        <dbReference type="EMBL" id="MVX57231.1"/>
    </source>
</evidence>
<dbReference type="InterPro" id="IPR036388">
    <property type="entry name" value="WH-like_DNA-bd_sf"/>
</dbReference>
<dbReference type="Proteomes" id="UP000472580">
    <property type="component" value="Unassembled WGS sequence"/>
</dbReference>
<comment type="caution">
    <text evidence="2">The sequence shown here is derived from an EMBL/GenBank/DDBJ whole genome shotgun (WGS) entry which is preliminary data.</text>
</comment>
<feature type="compositionally biased region" description="Polar residues" evidence="1">
    <location>
        <begin position="202"/>
        <end position="212"/>
    </location>
</feature>
<dbReference type="GO" id="GO:0006313">
    <property type="term" value="P:DNA transposition"/>
    <property type="evidence" value="ECO:0007669"/>
    <property type="project" value="InterPro"/>
</dbReference>
<feature type="compositionally biased region" description="Basic and acidic residues" evidence="1">
    <location>
        <begin position="188"/>
        <end position="200"/>
    </location>
</feature>
<protein>
    <submittedName>
        <fullName evidence="2">Transposase</fullName>
    </submittedName>
</protein>
<dbReference type="GO" id="GO:0043565">
    <property type="term" value="F:sequence-specific DNA binding"/>
    <property type="evidence" value="ECO:0007669"/>
    <property type="project" value="InterPro"/>
</dbReference>
<dbReference type="Pfam" id="PF01527">
    <property type="entry name" value="HTH_Tnp_1"/>
    <property type="match status" value="1"/>
</dbReference>
<dbReference type="EMBL" id="WSRP01000025">
    <property type="protein sequence ID" value="MVX57231.1"/>
    <property type="molecule type" value="Genomic_DNA"/>
</dbReference>
<dbReference type="OrthoDB" id="9800877at2"/>
<dbReference type="InterPro" id="IPR010921">
    <property type="entry name" value="Trp_repressor/repl_initiator"/>
</dbReference>
<gene>
    <name evidence="2" type="ORF">E5987_08450</name>
</gene>